<comment type="caution">
    <text evidence="2">The sequence shown here is derived from an EMBL/GenBank/DDBJ whole genome shotgun (WGS) entry which is preliminary data.</text>
</comment>
<dbReference type="AlphaFoldDB" id="A0A0D1KRJ8"/>
<dbReference type="PATRIC" id="fig|1423.173.peg.4376"/>
<gene>
    <name evidence="2" type="ORF">SC09_contig4orf00750</name>
</gene>
<dbReference type="Pfam" id="PF05130">
    <property type="entry name" value="FlgN"/>
    <property type="match status" value="1"/>
</dbReference>
<dbReference type="Gene3D" id="1.20.58.300">
    <property type="entry name" value="FlgN-like"/>
    <property type="match status" value="1"/>
</dbReference>
<dbReference type="STRING" id="483913.AN935_17815"/>
<keyword evidence="1" id="KW-1005">Bacterial flagellum biogenesis</keyword>
<evidence type="ECO:0000313" key="2">
    <source>
        <dbReference type="EMBL" id="KIU05831.1"/>
    </source>
</evidence>
<dbReference type="GO" id="GO:0044780">
    <property type="term" value="P:bacterial-type flagellum assembly"/>
    <property type="evidence" value="ECO:0007669"/>
    <property type="project" value="InterPro"/>
</dbReference>
<protein>
    <recommendedName>
        <fullName evidence="4">Flagellar protein FlgN</fullName>
    </recommendedName>
</protein>
<evidence type="ECO:0008006" key="4">
    <source>
        <dbReference type="Google" id="ProtNLM"/>
    </source>
</evidence>
<dbReference type="SUPFAM" id="SSF140566">
    <property type="entry name" value="FlgN-like"/>
    <property type="match status" value="1"/>
</dbReference>
<proteinExistence type="predicted"/>
<sequence length="160" mass="18110">MSAKAIIEQLKRLCVLHEHLLTLSEEKTEALKAGKTKELSNILTKEQKYIQAITQTEEDRIKTTSAFLGYSDNNTISACIAKTSGSEKEELGQLYESLSQVLGRLKKVNEMNRQLTRDALQFISISYDMLVPKENNFNYSKSIKAELPKSSQMKLFDSKA</sequence>
<accession>A0A0D1KRJ8</accession>
<evidence type="ECO:0000313" key="3">
    <source>
        <dbReference type="Proteomes" id="UP000032247"/>
    </source>
</evidence>
<evidence type="ECO:0000256" key="1">
    <source>
        <dbReference type="ARBA" id="ARBA00022795"/>
    </source>
</evidence>
<dbReference type="InterPro" id="IPR036679">
    <property type="entry name" value="FlgN-like_sf"/>
</dbReference>
<reference evidence="2 3" key="1">
    <citation type="submission" date="2014-12" db="EMBL/GenBank/DDBJ databases">
        <title>Comparative genome analysis of Bacillus coagulans HM-08, Clostridium butyricum HM-68, Bacillus subtilis HM-66 and Bacillus licheniformis BL-09.</title>
        <authorList>
            <person name="Zhang H."/>
        </authorList>
    </citation>
    <scope>NUCLEOTIDE SEQUENCE [LARGE SCALE GENOMIC DNA]</scope>
    <source>
        <strain evidence="2 3">HM-66</strain>
    </source>
</reference>
<dbReference type="EMBL" id="JXBC01000013">
    <property type="protein sequence ID" value="KIU05831.1"/>
    <property type="molecule type" value="Genomic_DNA"/>
</dbReference>
<dbReference type="Proteomes" id="UP000032247">
    <property type="component" value="Unassembled WGS sequence"/>
</dbReference>
<organism evidence="2 3">
    <name type="scientific">Bacillus subtilis</name>
    <dbReference type="NCBI Taxonomy" id="1423"/>
    <lineage>
        <taxon>Bacteria</taxon>
        <taxon>Bacillati</taxon>
        <taxon>Bacillota</taxon>
        <taxon>Bacilli</taxon>
        <taxon>Bacillales</taxon>
        <taxon>Bacillaceae</taxon>
        <taxon>Bacillus</taxon>
    </lineage>
</organism>
<name>A0A0D1KRJ8_BACIU</name>
<dbReference type="InterPro" id="IPR007809">
    <property type="entry name" value="FlgN-like"/>
</dbReference>